<dbReference type="STRING" id="1235788.C802_01561"/>
<proteinExistence type="predicted"/>
<dbReference type="PATRIC" id="fig|1235788.3.peg.1596"/>
<name>R9I9W7_9BACT</name>
<dbReference type="AlphaFoldDB" id="R9I9W7"/>
<accession>R9I9W7</accession>
<dbReference type="Proteomes" id="UP000014200">
    <property type="component" value="Unassembled WGS sequence"/>
</dbReference>
<dbReference type="EMBL" id="ASSP01000009">
    <property type="protein sequence ID" value="EOS13718.1"/>
    <property type="molecule type" value="Genomic_DNA"/>
</dbReference>
<gene>
    <name evidence="1" type="ORF">C802_01561</name>
</gene>
<comment type="caution">
    <text evidence="1">The sequence shown here is derived from an EMBL/GenBank/DDBJ whole genome shotgun (WGS) entry which is preliminary data.</text>
</comment>
<organism evidence="1 2">
    <name type="scientific">Phocaeicola sartorii</name>
    <dbReference type="NCBI Taxonomy" id="671267"/>
    <lineage>
        <taxon>Bacteria</taxon>
        <taxon>Pseudomonadati</taxon>
        <taxon>Bacteroidota</taxon>
        <taxon>Bacteroidia</taxon>
        <taxon>Bacteroidales</taxon>
        <taxon>Bacteroidaceae</taxon>
        <taxon>Phocaeicola</taxon>
    </lineage>
</organism>
<keyword evidence="2" id="KW-1185">Reference proteome</keyword>
<reference evidence="1 2" key="1">
    <citation type="submission" date="2013-04" db="EMBL/GenBank/DDBJ databases">
        <title>The Genome Sequence of Bacteroides massiliensis dnLKV3.</title>
        <authorList>
            <consortium name="The Broad Institute Genomics Platform"/>
            <consortium name="The Broad Institute Genome Sequencing Center for Infectious Disease"/>
            <person name="Earl A."/>
            <person name="Xavier R."/>
            <person name="Kuhn K."/>
            <person name="Stappenbeck T."/>
            <person name="Walker B."/>
            <person name="Young S."/>
            <person name="Zeng Q."/>
            <person name="Gargeya S."/>
            <person name="Fitzgerald M."/>
            <person name="Haas B."/>
            <person name="Abouelleil A."/>
            <person name="Allen A.W."/>
            <person name="Alvarado L."/>
            <person name="Arachchi H.M."/>
            <person name="Berlin A.M."/>
            <person name="Chapman S.B."/>
            <person name="Gainer-Dewar J."/>
            <person name="Goldberg J."/>
            <person name="Griggs A."/>
            <person name="Gujja S."/>
            <person name="Hansen M."/>
            <person name="Howarth C."/>
            <person name="Imamovic A."/>
            <person name="Ireland A."/>
            <person name="Larimer J."/>
            <person name="McCowan C."/>
            <person name="Murphy C."/>
            <person name="Pearson M."/>
            <person name="Poon T.W."/>
            <person name="Priest M."/>
            <person name="Roberts A."/>
            <person name="Saif S."/>
            <person name="Shea T."/>
            <person name="Sisk P."/>
            <person name="Sykes S."/>
            <person name="Wortman J."/>
            <person name="Nusbaum C."/>
            <person name="Birren B."/>
        </authorList>
    </citation>
    <scope>NUCLEOTIDE SEQUENCE [LARGE SCALE GENOMIC DNA]</scope>
    <source>
        <strain evidence="2">dnLKV3</strain>
    </source>
</reference>
<evidence type="ECO:0000313" key="2">
    <source>
        <dbReference type="Proteomes" id="UP000014200"/>
    </source>
</evidence>
<sequence>MTTDTLNLLIQTILPNASFPFPEHELRSEVTGKKQTHQEISKADARKCEGEFVALQKLGS</sequence>
<dbReference type="HOGENOM" id="CLU_2931628_0_0_10"/>
<protein>
    <submittedName>
        <fullName evidence="1">Uncharacterized protein</fullName>
    </submittedName>
</protein>
<evidence type="ECO:0000313" key="1">
    <source>
        <dbReference type="EMBL" id="EOS13718.1"/>
    </source>
</evidence>